<feature type="compositionally biased region" description="Basic and acidic residues" evidence="1">
    <location>
        <begin position="56"/>
        <end position="71"/>
    </location>
</feature>
<comment type="caution">
    <text evidence="2">The sequence shown here is derived from an EMBL/GenBank/DDBJ whole genome shotgun (WGS) entry which is preliminary data.</text>
</comment>
<dbReference type="Proteomes" id="UP001066276">
    <property type="component" value="Chromosome 7"/>
</dbReference>
<sequence length="138" mass="15269">MGGCLDGKCHNKASSHPNTQAAYNRVIGTLDEPTRPRPTIECPGGTLKCVTSLHPNDVKNPEEESVPREEESAPTQEEDVDSGEGGEPVRKGAPGTQHAETKKRPRWITCGESGTSRRQRQKPWRRCVDLPHHRRDVA</sequence>
<proteinExistence type="predicted"/>
<reference evidence="2" key="1">
    <citation type="journal article" date="2022" name="bioRxiv">
        <title>Sequencing and chromosome-scale assembly of the giantPleurodeles waltlgenome.</title>
        <authorList>
            <person name="Brown T."/>
            <person name="Elewa A."/>
            <person name="Iarovenko S."/>
            <person name="Subramanian E."/>
            <person name="Araus A.J."/>
            <person name="Petzold A."/>
            <person name="Susuki M."/>
            <person name="Suzuki K.-i.T."/>
            <person name="Hayashi T."/>
            <person name="Toyoda A."/>
            <person name="Oliveira C."/>
            <person name="Osipova E."/>
            <person name="Leigh N.D."/>
            <person name="Simon A."/>
            <person name="Yun M.H."/>
        </authorList>
    </citation>
    <scope>NUCLEOTIDE SEQUENCE</scope>
    <source>
        <strain evidence="2">20211129_DDA</strain>
        <tissue evidence="2">Liver</tissue>
    </source>
</reference>
<accession>A0AAV7PPW8</accession>
<organism evidence="2 3">
    <name type="scientific">Pleurodeles waltl</name>
    <name type="common">Iberian ribbed newt</name>
    <dbReference type="NCBI Taxonomy" id="8319"/>
    <lineage>
        <taxon>Eukaryota</taxon>
        <taxon>Metazoa</taxon>
        <taxon>Chordata</taxon>
        <taxon>Craniata</taxon>
        <taxon>Vertebrata</taxon>
        <taxon>Euteleostomi</taxon>
        <taxon>Amphibia</taxon>
        <taxon>Batrachia</taxon>
        <taxon>Caudata</taxon>
        <taxon>Salamandroidea</taxon>
        <taxon>Salamandridae</taxon>
        <taxon>Pleurodelinae</taxon>
        <taxon>Pleurodeles</taxon>
    </lineage>
</organism>
<feature type="compositionally biased region" description="Basic and acidic residues" evidence="1">
    <location>
        <begin position="126"/>
        <end position="138"/>
    </location>
</feature>
<evidence type="ECO:0000256" key="1">
    <source>
        <dbReference type="SAM" id="MobiDB-lite"/>
    </source>
</evidence>
<feature type="compositionally biased region" description="Polar residues" evidence="1">
    <location>
        <begin position="12"/>
        <end position="22"/>
    </location>
</feature>
<keyword evidence="3" id="KW-1185">Reference proteome</keyword>
<evidence type="ECO:0000313" key="2">
    <source>
        <dbReference type="EMBL" id="KAJ1130283.1"/>
    </source>
</evidence>
<evidence type="ECO:0000313" key="3">
    <source>
        <dbReference type="Proteomes" id="UP001066276"/>
    </source>
</evidence>
<name>A0AAV7PPW8_PLEWA</name>
<feature type="region of interest" description="Disordered" evidence="1">
    <location>
        <begin position="1"/>
        <end position="138"/>
    </location>
</feature>
<gene>
    <name evidence="2" type="ORF">NDU88_008637</name>
</gene>
<dbReference type="EMBL" id="JANPWB010000011">
    <property type="protein sequence ID" value="KAJ1130283.1"/>
    <property type="molecule type" value="Genomic_DNA"/>
</dbReference>
<dbReference type="AlphaFoldDB" id="A0AAV7PPW8"/>
<protein>
    <submittedName>
        <fullName evidence="2">Uncharacterized protein</fullName>
    </submittedName>
</protein>